<dbReference type="PROSITE" id="PS50893">
    <property type="entry name" value="ABC_TRANSPORTER_2"/>
    <property type="match status" value="1"/>
</dbReference>
<evidence type="ECO:0000259" key="1">
    <source>
        <dbReference type="PROSITE" id="PS50893"/>
    </source>
</evidence>
<dbReference type="EMBL" id="LNQE01001169">
    <property type="protein sequence ID" value="KUG20591.1"/>
    <property type="molecule type" value="Genomic_DNA"/>
</dbReference>
<dbReference type="PANTHER" id="PTHR43582">
    <property type="entry name" value="LINEARMYCIN RESISTANCE ATP-BINDING PROTEIN LNRL"/>
    <property type="match status" value="1"/>
</dbReference>
<evidence type="ECO:0000313" key="2">
    <source>
        <dbReference type="EMBL" id="KUG20591.1"/>
    </source>
</evidence>
<gene>
    <name evidence="2" type="ORF">ASZ90_009671</name>
</gene>
<dbReference type="Gene3D" id="3.40.50.300">
    <property type="entry name" value="P-loop containing nucleotide triphosphate hydrolases"/>
    <property type="match status" value="1"/>
</dbReference>
<keyword evidence="2" id="KW-0067">ATP-binding</keyword>
<dbReference type="PANTHER" id="PTHR43582:SF2">
    <property type="entry name" value="LINEARMYCIN RESISTANCE ATP-BINDING PROTEIN LNRL"/>
    <property type="match status" value="1"/>
</dbReference>
<reference evidence="2" key="1">
    <citation type="journal article" date="2015" name="Proc. Natl. Acad. Sci. U.S.A.">
        <title>Networks of energetic and metabolic interactions define dynamics in microbial communities.</title>
        <authorList>
            <person name="Embree M."/>
            <person name="Liu J.K."/>
            <person name="Al-Bassam M.M."/>
            <person name="Zengler K."/>
        </authorList>
    </citation>
    <scope>NUCLEOTIDE SEQUENCE</scope>
</reference>
<dbReference type="InterPro" id="IPR003439">
    <property type="entry name" value="ABC_transporter-like_ATP-bd"/>
</dbReference>
<keyword evidence="2" id="KW-0547">Nucleotide-binding</keyword>
<dbReference type="SUPFAM" id="SSF52540">
    <property type="entry name" value="P-loop containing nucleoside triphosphate hydrolases"/>
    <property type="match status" value="1"/>
</dbReference>
<dbReference type="GO" id="GO:0005524">
    <property type="term" value="F:ATP binding"/>
    <property type="evidence" value="ECO:0007669"/>
    <property type="project" value="UniProtKB-KW"/>
</dbReference>
<dbReference type="GO" id="GO:0016887">
    <property type="term" value="F:ATP hydrolysis activity"/>
    <property type="evidence" value="ECO:0007669"/>
    <property type="project" value="InterPro"/>
</dbReference>
<accession>A0A0W8FI76</accession>
<dbReference type="Pfam" id="PF00005">
    <property type="entry name" value="ABC_tran"/>
    <property type="match status" value="1"/>
</dbReference>
<comment type="caution">
    <text evidence="2">The sequence shown here is derived from an EMBL/GenBank/DDBJ whole genome shotgun (WGS) entry which is preliminary data.</text>
</comment>
<dbReference type="AlphaFoldDB" id="A0A0W8FI76"/>
<sequence>MTDITVEELIRRLDRLGARGHIPIDVKAGEVFGLLCTGDTGRVILVSVLTSLLIPESGFSERSSYGILGNLGDVRRRIAIVFQDFLLDPAISARENLDFHARLHGIGKKAREQRIRQVLSRVGLTDAADALVEAYTPDMKRRLEIARSLLHHPTVLLLAEPTSDLEPNSRQRIRDILKRLNRERGMTIIFTTSQVGEVEYLCDRVAVVDDGEIVALDKPETFRAMLEKDAPPFELADGS</sequence>
<dbReference type="InterPro" id="IPR027417">
    <property type="entry name" value="P-loop_NTPase"/>
</dbReference>
<proteinExistence type="predicted"/>
<feature type="domain" description="ABC transporter" evidence="1">
    <location>
        <begin position="4"/>
        <end position="235"/>
    </location>
</feature>
<organism evidence="2">
    <name type="scientific">hydrocarbon metagenome</name>
    <dbReference type="NCBI Taxonomy" id="938273"/>
    <lineage>
        <taxon>unclassified sequences</taxon>
        <taxon>metagenomes</taxon>
        <taxon>ecological metagenomes</taxon>
    </lineage>
</organism>
<protein>
    <submittedName>
        <fullName evidence="2">Abc transporter, atp-binding protein</fullName>
    </submittedName>
</protein>
<name>A0A0W8FI76_9ZZZZ</name>